<dbReference type="InterPro" id="IPR044218">
    <property type="entry name" value="SWEETIE"/>
</dbReference>
<organism evidence="1">
    <name type="scientific">Tetraselmis sp. GSL018</name>
    <dbReference type="NCBI Taxonomy" id="582737"/>
    <lineage>
        <taxon>Eukaryota</taxon>
        <taxon>Viridiplantae</taxon>
        <taxon>Chlorophyta</taxon>
        <taxon>core chlorophytes</taxon>
        <taxon>Chlorodendrophyceae</taxon>
        <taxon>Chlorodendrales</taxon>
        <taxon>Chlorodendraceae</taxon>
        <taxon>Tetraselmis</taxon>
    </lineage>
</organism>
<protein>
    <submittedName>
        <fullName evidence="1">Uncharacterized protein</fullName>
    </submittedName>
</protein>
<dbReference type="PANTHER" id="PTHR46975:SF2">
    <property type="entry name" value="PROTEIN SWEETIE"/>
    <property type="match status" value="1"/>
</dbReference>
<reference evidence="1" key="1">
    <citation type="submission" date="2014-05" db="EMBL/GenBank/DDBJ databases">
        <title>The transcriptome of the halophilic microalga Tetraselmis sp. GSL018 isolated from the Great Salt Lake, Utah.</title>
        <authorList>
            <person name="Jinkerson R.E."/>
            <person name="D'Adamo S."/>
            <person name="Posewitz M.C."/>
        </authorList>
    </citation>
    <scope>NUCLEOTIDE SEQUENCE</scope>
    <source>
        <strain evidence="1">GSL018</strain>
    </source>
</reference>
<accession>A0A061QU90</accession>
<feature type="non-terminal residue" evidence="1">
    <location>
        <position position="114"/>
    </location>
</feature>
<evidence type="ECO:0000313" key="1">
    <source>
        <dbReference type="EMBL" id="JAC64207.1"/>
    </source>
</evidence>
<dbReference type="EMBL" id="GBEZ01022640">
    <property type="protein sequence ID" value="JAC64207.1"/>
    <property type="molecule type" value="Transcribed_RNA"/>
</dbReference>
<proteinExistence type="predicted"/>
<gene>
    <name evidence="1" type="ORF">TSPGSL018_18828</name>
</gene>
<dbReference type="PANTHER" id="PTHR46975">
    <property type="entry name" value="PROTEIN SWEETIE"/>
    <property type="match status" value="1"/>
</dbReference>
<sequence>MAGLSAYLEDQGGHSDFEILLGQLDSVATYKSSTPSQLQWFDLVQDLSALIKKVPSSTVKIQQRKCEATLVEVLLRGCGPSIRRNICNILAKLYEIGDAVPIYSRVGMLQSYLS</sequence>
<feature type="unsure residue" description="D or N" evidence="1">
    <location>
        <position position="46"/>
    </location>
</feature>
<name>A0A061QU90_9CHLO</name>
<dbReference type="GO" id="GO:0005975">
    <property type="term" value="P:carbohydrate metabolic process"/>
    <property type="evidence" value="ECO:0007669"/>
    <property type="project" value="InterPro"/>
</dbReference>
<dbReference type="AlphaFoldDB" id="A0A061QU90"/>